<comment type="caution">
    <text evidence="4">The sequence shown here is derived from an EMBL/GenBank/DDBJ whole genome shotgun (WGS) entry which is preliminary data.</text>
</comment>
<gene>
    <name evidence="4" type="ORF">H5410_021776</name>
</gene>
<dbReference type="PANTHER" id="PTHR31375">
    <property type="match status" value="1"/>
</dbReference>
<dbReference type="InterPro" id="IPR012334">
    <property type="entry name" value="Pectin_lyas_fold"/>
</dbReference>
<accession>A0A9J5ZEX0</accession>
<organism evidence="4 5">
    <name type="scientific">Solanum commersonii</name>
    <name type="common">Commerson's wild potato</name>
    <name type="synonym">Commerson's nightshade</name>
    <dbReference type="NCBI Taxonomy" id="4109"/>
    <lineage>
        <taxon>Eukaryota</taxon>
        <taxon>Viridiplantae</taxon>
        <taxon>Streptophyta</taxon>
        <taxon>Embryophyta</taxon>
        <taxon>Tracheophyta</taxon>
        <taxon>Spermatophyta</taxon>
        <taxon>Magnoliopsida</taxon>
        <taxon>eudicotyledons</taxon>
        <taxon>Gunneridae</taxon>
        <taxon>Pentapetalae</taxon>
        <taxon>asterids</taxon>
        <taxon>lamiids</taxon>
        <taxon>Solanales</taxon>
        <taxon>Solanaceae</taxon>
        <taxon>Solanoideae</taxon>
        <taxon>Solaneae</taxon>
        <taxon>Solanum</taxon>
    </lineage>
</organism>
<dbReference type="SUPFAM" id="SSF51126">
    <property type="entry name" value="Pectin lyase-like"/>
    <property type="match status" value="1"/>
</dbReference>
<evidence type="ECO:0000313" key="4">
    <source>
        <dbReference type="EMBL" id="KAG5610495.1"/>
    </source>
</evidence>
<dbReference type="OrthoDB" id="187139at2759"/>
<evidence type="ECO:0000256" key="3">
    <source>
        <dbReference type="ARBA" id="ARBA00023316"/>
    </source>
</evidence>
<reference evidence="4 5" key="1">
    <citation type="submission" date="2020-09" db="EMBL/GenBank/DDBJ databases">
        <title>De no assembly of potato wild relative species, Solanum commersonii.</title>
        <authorList>
            <person name="Cho K."/>
        </authorList>
    </citation>
    <scope>NUCLEOTIDE SEQUENCE [LARGE SCALE GENOMIC DNA]</scope>
    <source>
        <strain evidence="4">LZ3.2</strain>
        <tissue evidence="4">Leaf</tissue>
    </source>
</reference>
<dbReference type="EMBL" id="JACXVP010000004">
    <property type="protein sequence ID" value="KAG5610495.1"/>
    <property type="molecule type" value="Genomic_DNA"/>
</dbReference>
<evidence type="ECO:0000256" key="2">
    <source>
        <dbReference type="ARBA" id="ARBA00022525"/>
    </source>
</evidence>
<name>A0A9J5ZEX0_SOLCO</name>
<keyword evidence="5" id="KW-1185">Reference proteome</keyword>
<dbReference type="Proteomes" id="UP000824120">
    <property type="component" value="Chromosome 4"/>
</dbReference>
<evidence type="ECO:0000256" key="1">
    <source>
        <dbReference type="ARBA" id="ARBA00004613"/>
    </source>
</evidence>
<keyword evidence="3" id="KW-0961">Cell wall biogenesis/degradation</keyword>
<dbReference type="Gene3D" id="2.160.20.10">
    <property type="entry name" value="Single-stranded right-handed beta-helix, Pectin lyase-like"/>
    <property type="match status" value="1"/>
</dbReference>
<evidence type="ECO:0000313" key="5">
    <source>
        <dbReference type="Proteomes" id="UP000824120"/>
    </source>
</evidence>
<dbReference type="InterPro" id="IPR011050">
    <property type="entry name" value="Pectin_lyase_fold/virulence"/>
</dbReference>
<protein>
    <submittedName>
        <fullName evidence="4">Uncharacterized protein</fullName>
    </submittedName>
</protein>
<dbReference type="AlphaFoldDB" id="A0A9J5ZEX0"/>
<comment type="subcellular location">
    <subcellularLocation>
        <location evidence="1">Secreted</location>
    </subcellularLocation>
</comment>
<dbReference type="GO" id="GO:0005576">
    <property type="term" value="C:extracellular region"/>
    <property type="evidence" value="ECO:0007669"/>
    <property type="project" value="UniProtKB-SubCell"/>
</dbReference>
<sequence>MRHVMIYGSEVITDECYDVEVFAGKCYDVNVFVAECYDAEDYLLDSLTIDCDSSIVDIWPCELYGVEMPSWDDFCVGCSLRRFRWTVLCPDLGDLFFLLLILKLVKNLKRRTKEEKQEVWWSLFDNMKRKNMKREDLEMMKKKEEETSEGGGWGLETCNAKRGRHWRNITTFATSLYKKKGRNMFTNPPSKGYSPTTNVRYYGAKGDGTSDDTKWLDFTKLVGITIKGSGKIDGNGAVWWHDTPFDDPIEEESKLIIPSNNTMQTSLSIPIIFARSSLNSSLGGGMPDIKQTVRTTNHKNVQATYVVLLDFMEVPMLQSQGLLFRIVHNVISSLTTALGVSSPGDSPNTDGIHLQKSKDVLIRSSNVSYAQDIDVLISSSNDGKHTHHHIFLVPIGDDYISIQTGCLNGGSGSVQGLMFSNIQVFEVEIPITFGELYTPTVPPIQCLQVGKPSSSTTQTNYGQC</sequence>
<dbReference type="GO" id="GO:0071555">
    <property type="term" value="P:cell wall organization"/>
    <property type="evidence" value="ECO:0007669"/>
    <property type="project" value="UniProtKB-KW"/>
</dbReference>
<proteinExistence type="predicted"/>
<keyword evidence="2" id="KW-0964">Secreted</keyword>